<feature type="region of interest" description="Disordered" evidence="1">
    <location>
        <begin position="185"/>
        <end position="242"/>
    </location>
</feature>
<comment type="caution">
    <text evidence="3">The sequence shown here is derived from an EMBL/GenBank/DDBJ whole genome shotgun (WGS) entry which is preliminary data.</text>
</comment>
<sequence length="242" mass="25088">MRRSSLKLVLASTLPLAISACSKSDTVEVSAQQTYPSVQACVDQKVPVDICSDAYMSALAEHRRIAPSYDDKASCDADFVPDYCQQNADGKFTPKLGGFQLEVSGELPKSQVDAAKAQADQSGGGGGGFGSSGVNGFLMGMLVSNMVNGFTGGGGRYYAQPIYQERDSRGGYGYSTLSRQIEQGKTFGNSTQARSSSTGTYSKSTLGRNSSVSSSVSRGGFGSQATARSGWGGKSSGSSFGG</sequence>
<dbReference type="PROSITE" id="PS51257">
    <property type="entry name" value="PROKAR_LIPOPROTEIN"/>
    <property type="match status" value="1"/>
</dbReference>
<organism evidence="3 4">
    <name type="scientific">Pseudomonas petrae</name>
    <dbReference type="NCBI Taxonomy" id="2912190"/>
    <lineage>
        <taxon>Bacteria</taxon>
        <taxon>Pseudomonadati</taxon>
        <taxon>Pseudomonadota</taxon>
        <taxon>Gammaproteobacteria</taxon>
        <taxon>Pseudomonadales</taxon>
        <taxon>Pseudomonadaceae</taxon>
        <taxon>Pseudomonas</taxon>
    </lineage>
</organism>
<evidence type="ECO:0000256" key="2">
    <source>
        <dbReference type="SAM" id="SignalP"/>
    </source>
</evidence>
<keyword evidence="2" id="KW-0732">Signal</keyword>
<reference evidence="3" key="1">
    <citation type="submission" date="2022-01" db="EMBL/GenBank/DDBJ databases">
        <title>Pseudomonas sp. nov. isolated from Antarctic regolith.</title>
        <authorList>
            <person name="Novakova D."/>
            <person name="Sedlar K."/>
        </authorList>
    </citation>
    <scope>NUCLEOTIDE SEQUENCE</scope>
    <source>
        <strain evidence="3">P2647</strain>
    </source>
</reference>
<feature type="signal peptide" evidence="2">
    <location>
        <begin position="1"/>
        <end position="20"/>
    </location>
</feature>
<dbReference type="Pfam" id="PF06693">
    <property type="entry name" value="DUF1190"/>
    <property type="match status" value="1"/>
</dbReference>
<keyword evidence="4" id="KW-1185">Reference proteome</keyword>
<feature type="chain" id="PRO_5047410152" evidence="2">
    <location>
        <begin position="21"/>
        <end position="242"/>
    </location>
</feature>
<dbReference type="InterPro" id="IPR010916">
    <property type="entry name" value="TonB_box_CS"/>
</dbReference>
<proteinExistence type="predicted"/>
<dbReference type="PROSITE" id="PS00430">
    <property type="entry name" value="TONB_DEPENDENT_REC_1"/>
    <property type="match status" value="1"/>
</dbReference>
<gene>
    <name evidence="3" type="ORF">L4G47_09020</name>
</gene>
<evidence type="ECO:0000256" key="1">
    <source>
        <dbReference type="SAM" id="MobiDB-lite"/>
    </source>
</evidence>
<dbReference type="RefSeq" id="WP_237251537.1">
    <property type="nucleotide sequence ID" value="NZ_JAKJXE010000003.1"/>
</dbReference>
<evidence type="ECO:0000313" key="3">
    <source>
        <dbReference type="EMBL" id="MCF7542361.1"/>
    </source>
</evidence>
<protein>
    <submittedName>
        <fullName evidence="3">DUF1190 domain-containing protein</fullName>
    </submittedName>
</protein>
<feature type="compositionally biased region" description="Polar residues" evidence="1">
    <location>
        <begin position="185"/>
        <end position="206"/>
    </location>
</feature>
<dbReference type="Proteomes" id="UP001162905">
    <property type="component" value="Unassembled WGS sequence"/>
</dbReference>
<evidence type="ECO:0000313" key="4">
    <source>
        <dbReference type="Proteomes" id="UP001162905"/>
    </source>
</evidence>
<dbReference type="InterPro" id="IPR009576">
    <property type="entry name" value="Biofilm_formation_YgiB"/>
</dbReference>
<feature type="compositionally biased region" description="Gly residues" evidence="1">
    <location>
        <begin position="230"/>
        <end position="242"/>
    </location>
</feature>
<dbReference type="EMBL" id="JAKJXH010000007">
    <property type="protein sequence ID" value="MCF7542361.1"/>
    <property type="molecule type" value="Genomic_DNA"/>
</dbReference>
<name>A0ABS9I5T0_9PSED</name>
<accession>A0ABS9I5T0</accession>
<feature type="compositionally biased region" description="Low complexity" evidence="1">
    <location>
        <begin position="207"/>
        <end position="218"/>
    </location>
</feature>